<dbReference type="EMBL" id="LXQA010209082">
    <property type="protein sequence ID" value="MCI33983.1"/>
    <property type="molecule type" value="Genomic_DNA"/>
</dbReference>
<feature type="non-terminal residue" evidence="1">
    <location>
        <position position="53"/>
    </location>
</feature>
<evidence type="ECO:0000313" key="1">
    <source>
        <dbReference type="EMBL" id="MCI33983.1"/>
    </source>
</evidence>
<sequence>MTEEGAARREIMGNYYRKTDRDEVTQGFLPHNPIPFNIKETVLKELRENKFGG</sequence>
<dbReference type="AlphaFoldDB" id="A0A392RBJ0"/>
<reference evidence="1 2" key="1">
    <citation type="journal article" date="2018" name="Front. Plant Sci.">
        <title>Red Clover (Trifolium pratense) and Zigzag Clover (T. medium) - A Picture of Genomic Similarities and Differences.</title>
        <authorList>
            <person name="Dluhosova J."/>
            <person name="Istvanek J."/>
            <person name="Nedelnik J."/>
            <person name="Repkova J."/>
        </authorList>
    </citation>
    <scope>NUCLEOTIDE SEQUENCE [LARGE SCALE GENOMIC DNA]</scope>
    <source>
        <strain evidence="2">cv. 10/8</strain>
        <tissue evidence="1">Leaf</tissue>
    </source>
</reference>
<protein>
    <submittedName>
        <fullName evidence="1">Uncharacterized protein</fullName>
    </submittedName>
</protein>
<organism evidence="1 2">
    <name type="scientific">Trifolium medium</name>
    <dbReference type="NCBI Taxonomy" id="97028"/>
    <lineage>
        <taxon>Eukaryota</taxon>
        <taxon>Viridiplantae</taxon>
        <taxon>Streptophyta</taxon>
        <taxon>Embryophyta</taxon>
        <taxon>Tracheophyta</taxon>
        <taxon>Spermatophyta</taxon>
        <taxon>Magnoliopsida</taxon>
        <taxon>eudicotyledons</taxon>
        <taxon>Gunneridae</taxon>
        <taxon>Pentapetalae</taxon>
        <taxon>rosids</taxon>
        <taxon>fabids</taxon>
        <taxon>Fabales</taxon>
        <taxon>Fabaceae</taxon>
        <taxon>Papilionoideae</taxon>
        <taxon>50 kb inversion clade</taxon>
        <taxon>NPAAA clade</taxon>
        <taxon>Hologalegina</taxon>
        <taxon>IRL clade</taxon>
        <taxon>Trifolieae</taxon>
        <taxon>Trifolium</taxon>
    </lineage>
</organism>
<accession>A0A392RBJ0</accession>
<comment type="caution">
    <text evidence="1">The sequence shown here is derived from an EMBL/GenBank/DDBJ whole genome shotgun (WGS) entry which is preliminary data.</text>
</comment>
<name>A0A392RBJ0_9FABA</name>
<dbReference type="Proteomes" id="UP000265520">
    <property type="component" value="Unassembled WGS sequence"/>
</dbReference>
<keyword evidence="2" id="KW-1185">Reference proteome</keyword>
<proteinExistence type="predicted"/>
<evidence type="ECO:0000313" key="2">
    <source>
        <dbReference type="Proteomes" id="UP000265520"/>
    </source>
</evidence>